<evidence type="ECO:0000256" key="1">
    <source>
        <dbReference type="ARBA" id="ARBA00004329"/>
    </source>
</evidence>
<evidence type="ECO:0000259" key="3">
    <source>
        <dbReference type="Pfam" id="PF12490"/>
    </source>
</evidence>
<dbReference type="InterPro" id="IPR032675">
    <property type="entry name" value="LRR_dom_sf"/>
</dbReference>
<protein>
    <submittedName>
        <fullName evidence="5">Autophagy-related protein 18g-like protein</fullName>
    </submittedName>
</protein>
<evidence type="ECO:0000259" key="4">
    <source>
        <dbReference type="Pfam" id="PF21034"/>
    </source>
</evidence>
<dbReference type="InterPro" id="IPR001680">
    <property type="entry name" value="WD40_rpt"/>
</dbReference>
<dbReference type="Pfam" id="PF21034">
    <property type="entry name" value="BCAS3_WD40"/>
    <property type="match status" value="1"/>
</dbReference>
<dbReference type="InterPro" id="IPR048382">
    <property type="entry name" value="BCAS3_WD40"/>
</dbReference>
<gene>
    <name evidence="5" type="ORF">Tco_0624378</name>
</gene>
<dbReference type="Pfam" id="PF12490">
    <property type="entry name" value="BCAS3"/>
    <property type="match status" value="1"/>
</dbReference>
<dbReference type="SUPFAM" id="SSF50978">
    <property type="entry name" value="WD40 repeat-like"/>
    <property type="match status" value="1"/>
</dbReference>
<name>A0ABQ4WDR7_9ASTR</name>
<feature type="domain" description="BCAS3 WD40" evidence="4">
    <location>
        <begin position="55"/>
        <end position="454"/>
    </location>
</feature>
<dbReference type="InterPro" id="IPR045142">
    <property type="entry name" value="BCAS3-like"/>
</dbReference>
<organism evidence="5 6">
    <name type="scientific">Tanacetum coccineum</name>
    <dbReference type="NCBI Taxonomy" id="301880"/>
    <lineage>
        <taxon>Eukaryota</taxon>
        <taxon>Viridiplantae</taxon>
        <taxon>Streptophyta</taxon>
        <taxon>Embryophyta</taxon>
        <taxon>Tracheophyta</taxon>
        <taxon>Spermatophyta</taxon>
        <taxon>Magnoliopsida</taxon>
        <taxon>eudicotyledons</taxon>
        <taxon>Gunneridae</taxon>
        <taxon>Pentapetalae</taxon>
        <taxon>asterids</taxon>
        <taxon>campanulids</taxon>
        <taxon>Asterales</taxon>
        <taxon>Asteraceae</taxon>
        <taxon>Asteroideae</taxon>
        <taxon>Anthemideae</taxon>
        <taxon>Anthemidinae</taxon>
        <taxon>Tanacetum</taxon>
    </lineage>
</organism>
<evidence type="ECO:0000313" key="5">
    <source>
        <dbReference type="EMBL" id="GJS51016.1"/>
    </source>
</evidence>
<dbReference type="InterPro" id="IPR022175">
    <property type="entry name" value="BCAS3_dom"/>
</dbReference>
<accession>A0ABQ4WDR7</accession>
<reference evidence="5" key="1">
    <citation type="journal article" date="2022" name="Int. J. Mol. Sci.">
        <title>Draft Genome of Tanacetum Coccineum: Genomic Comparison of Closely Related Tanacetum-Family Plants.</title>
        <authorList>
            <person name="Yamashiro T."/>
            <person name="Shiraishi A."/>
            <person name="Nakayama K."/>
            <person name="Satake H."/>
        </authorList>
    </citation>
    <scope>NUCLEOTIDE SEQUENCE</scope>
</reference>
<dbReference type="EMBL" id="BQNB010008556">
    <property type="protein sequence ID" value="GJS51016.1"/>
    <property type="molecule type" value="Genomic_DNA"/>
</dbReference>
<comment type="caution">
    <text evidence="5">The sequence shown here is derived from an EMBL/GenBank/DDBJ whole genome shotgun (WGS) entry which is preliminary data.</text>
</comment>
<feature type="compositionally biased region" description="Low complexity" evidence="2">
    <location>
        <begin position="745"/>
        <end position="754"/>
    </location>
</feature>
<dbReference type="SMART" id="SM00320">
    <property type="entry name" value="WD40"/>
    <property type="match status" value="2"/>
</dbReference>
<comment type="subcellular location">
    <subcellularLocation>
        <location evidence="1">Preautophagosomal structure</location>
    </subcellularLocation>
</comment>
<dbReference type="Gene3D" id="3.80.10.10">
    <property type="entry name" value="Ribonuclease Inhibitor"/>
    <property type="match status" value="2"/>
</dbReference>
<dbReference type="SUPFAM" id="SSF52058">
    <property type="entry name" value="L domain-like"/>
    <property type="match status" value="1"/>
</dbReference>
<keyword evidence="6" id="KW-1185">Reference proteome</keyword>
<proteinExistence type="predicted"/>
<evidence type="ECO:0000256" key="2">
    <source>
        <dbReference type="SAM" id="MobiDB-lite"/>
    </source>
</evidence>
<evidence type="ECO:0000313" key="6">
    <source>
        <dbReference type="Proteomes" id="UP001151760"/>
    </source>
</evidence>
<dbReference type="InterPro" id="IPR001611">
    <property type="entry name" value="Leu-rich_rpt"/>
</dbReference>
<dbReference type="Gene3D" id="2.130.10.10">
    <property type="entry name" value="YVTN repeat-like/Quinoprotein amine dehydrogenase"/>
    <property type="match status" value="1"/>
</dbReference>
<dbReference type="PANTHER" id="PTHR13268:SF16">
    <property type="entry name" value="ATG18-LIKE PROTEIN-RELATED"/>
    <property type="match status" value="1"/>
</dbReference>
<dbReference type="PANTHER" id="PTHR13268">
    <property type="entry name" value="BREAST CARCINOMA AMPLIFIED SEQUENCE 3"/>
    <property type="match status" value="1"/>
</dbReference>
<reference evidence="5" key="2">
    <citation type="submission" date="2022-01" db="EMBL/GenBank/DDBJ databases">
        <authorList>
            <person name="Yamashiro T."/>
            <person name="Shiraishi A."/>
            <person name="Satake H."/>
            <person name="Nakayama K."/>
        </authorList>
    </citation>
    <scope>NUCLEOTIDE SEQUENCE</scope>
</reference>
<dbReference type="InterPro" id="IPR015943">
    <property type="entry name" value="WD40/YVTN_repeat-like_dom_sf"/>
</dbReference>
<dbReference type="Proteomes" id="UP001151760">
    <property type="component" value="Unassembled WGS sequence"/>
</dbReference>
<sequence>MKKKLNLISSCIKTVGTNASTVVRASIADSEHRDQVIWAGFDRLEIGPASFRHVLLLGYQNGFQVIDVEDASDFTVLVSKRGGPVTFLQLLHIPAKSDENDKFTPLHPLLMVVAGDEAPRSAVGQNRTYLSAPGRDGSIVSQSATSVDSPTAVRFYSLQSNCYVKVLRFRSTVFMVRCSPTIVAVGLEKEIHCIDAVTLENKFTVPTYPVPRSRGQGKVGVNFGYGPLAVGPRWLAYASNKLIVSNSGHLSPLNLTPGISPSTSPSNGSLVAHYAMESSKQLAARIITLGNKGYDTFSKYYPEMLQDRPIASSKPGLKAGNASSELDNAGMVIVKDVVSEAVISQFRAHPSPLSALCFDPSGTLLVTASIHGNNVNIFRIMPCTRTGSSNQNHDWNSSHVLLYKLHRGITSAVIQDISFSRYCQWISIVTSKGTCHVFALSPFGGDAGYRAHRSHGHPINPVRSLPWWSTPSFVVDEQPFPPPPPLTLSVVGRIKNNSSFVGKTNIPSGAVASVFHNSMTSRKQDVPKMVNSLDHLLVYTPSGYVVQYELLPSMGIRNIDAGSKNQQVPYQPGQDDELGVAFQSRQWWQVCRRLDSPEREECISTTSVYNEGEKLVKDDSLKKIDSLKQNDRVHLFLSNAEVQINSGRLPLWQNTKVHFYVMRSVSVEGFAGGETQIENILCHEVDIRRKDLLPVYEQFNSIKSGWDDRAYNVRRRSGASSLDSGQSREKTSDESVICLSKPELDSSTESSDGGSSRRTENLLDLDPVNELYFEQKISISPSLLNQKVQNPNEAAFFPSELYMPAISQMNGNSGNSRMMSTPLLTTDHFDIKDPPNVSSGPQKTIDYEGCFQDDGCNKITGSTSDYGENDGNHFGTETSENEGEEDVFGAMFDLSEEACHFRPKTLVGPRAGAPGLSGRLDPAIGKLSQLAELTVVPGRIMGQLPATLSELKSLRFLAISRNFFSGEIPSTLSQLTELRTLDLSYNQLTGSIPWGVGSLTALTNVVLCHNHLNGSLPYFASQVLTRLDLKHNDLSGAIQPGSLPSSLQYLSLSWNRFEGPVEYVLPQLTRLSYLDLSLNRFTGPIPSCVFSFPITNLQLERNMFTGPVQPFNEVSIQTVDLSHNMLYGEVSALFSTVENLYLNNNRFTGAVPTSLMDRLMAGNVQLLYLQHNFLTGVPIDPMAAIPLSSSLCLQYNCMVPPVQTPCPLEAGSQKTRPTSQCMQWKG</sequence>
<dbReference type="InterPro" id="IPR036322">
    <property type="entry name" value="WD40_repeat_dom_sf"/>
</dbReference>
<dbReference type="Pfam" id="PF00560">
    <property type="entry name" value="LRR_1"/>
    <property type="match status" value="2"/>
</dbReference>
<feature type="domain" description="BCAS3" evidence="3">
    <location>
        <begin position="571"/>
        <end position="697"/>
    </location>
</feature>
<feature type="region of interest" description="Disordered" evidence="2">
    <location>
        <begin position="717"/>
        <end position="761"/>
    </location>
</feature>